<evidence type="ECO:0000313" key="3">
    <source>
        <dbReference type="Proteomes" id="UP001565471"/>
    </source>
</evidence>
<feature type="region of interest" description="Disordered" evidence="1">
    <location>
        <begin position="1"/>
        <end position="40"/>
    </location>
</feature>
<feature type="compositionally biased region" description="Basic residues" evidence="1">
    <location>
        <begin position="11"/>
        <end position="36"/>
    </location>
</feature>
<proteinExistence type="predicted"/>
<keyword evidence="3" id="KW-1185">Reference proteome</keyword>
<dbReference type="Proteomes" id="UP001565471">
    <property type="component" value="Unassembled WGS sequence"/>
</dbReference>
<organism evidence="2 3">
    <name type="scientific">Bradyrhizobium elkanii</name>
    <dbReference type="NCBI Taxonomy" id="29448"/>
    <lineage>
        <taxon>Bacteria</taxon>
        <taxon>Pseudomonadati</taxon>
        <taxon>Pseudomonadota</taxon>
        <taxon>Alphaproteobacteria</taxon>
        <taxon>Hyphomicrobiales</taxon>
        <taxon>Nitrobacteraceae</taxon>
        <taxon>Bradyrhizobium</taxon>
    </lineage>
</organism>
<reference evidence="2 3" key="1">
    <citation type="submission" date="2024-07" db="EMBL/GenBank/DDBJ databases">
        <title>Genomic Encyclopedia of Type Strains, Phase V (KMG-V): Genome sequencing to study the core and pangenomes of soil and plant-associated prokaryotes.</title>
        <authorList>
            <person name="Whitman W."/>
        </authorList>
    </citation>
    <scope>NUCLEOTIDE SEQUENCE [LARGE SCALE GENOMIC DNA]</scope>
    <source>
        <strain evidence="2 3">USDA 415</strain>
    </source>
</reference>
<feature type="compositionally biased region" description="Polar residues" evidence="1">
    <location>
        <begin position="1"/>
        <end position="10"/>
    </location>
</feature>
<dbReference type="EMBL" id="JBGBZA010000001">
    <property type="protein sequence ID" value="MEY9313475.1"/>
    <property type="molecule type" value="Genomic_DNA"/>
</dbReference>
<evidence type="ECO:0000256" key="1">
    <source>
        <dbReference type="SAM" id="MobiDB-lite"/>
    </source>
</evidence>
<comment type="caution">
    <text evidence="2">The sequence shown here is derived from an EMBL/GenBank/DDBJ whole genome shotgun (WGS) entry which is preliminary data.</text>
</comment>
<name>A0ABV4EQR7_BRAEL</name>
<evidence type="ECO:0000313" key="2">
    <source>
        <dbReference type="EMBL" id="MEY9313475.1"/>
    </source>
</evidence>
<accession>A0ABV4EQR7</accession>
<gene>
    <name evidence="2" type="ORF">ABIF29_000274</name>
</gene>
<sequence>MQHTNVQVRASSRHHRTDRLPRVARRPRRSSARRKPDHSSCRRERVTSIFCVRPGYDDVVHERAAIVEVGAANAPGKQALCALHRSHDEAALARHQWHALGPTSRDIDPGQRLYERASYRCAAMRHHVDLAEPRRRIVPVVERPDRHFTAHRRIKPDPPALTAGRGDLGLDQQAINRGWQCQYRCEPRLSKDGSVVVRTCRAPLLAPSPISAHL</sequence>
<protein>
    <submittedName>
        <fullName evidence="2">Uncharacterized protein</fullName>
    </submittedName>
</protein>